<evidence type="ECO:0000313" key="8">
    <source>
        <dbReference type="Proteomes" id="UP000183400"/>
    </source>
</evidence>
<evidence type="ECO:0000256" key="1">
    <source>
        <dbReference type="ARBA" id="ARBA00006739"/>
    </source>
</evidence>
<dbReference type="InterPro" id="IPR027791">
    <property type="entry name" value="Galactosyl_T_C"/>
</dbReference>
<dbReference type="InterPro" id="IPR001173">
    <property type="entry name" value="Glyco_trans_2-like"/>
</dbReference>
<organism evidence="7 8">
    <name type="scientific">Ruegeria halocynthiae</name>
    <dbReference type="NCBI Taxonomy" id="985054"/>
    <lineage>
        <taxon>Bacteria</taxon>
        <taxon>Pseudomonadati</taxon>
        <taxon>Pseudomonadota</taxon>
        <taxon>Alphaproteobacteria</taxon>
        <taxon>Rhodobacterales</taxon>
        <taxon>Roseobacteraceae</taxon>
        <taxon>Ruegeria</taxon>
    </lineage>
</organism>
<proteinExistence type="inferred from homology"/>
<dbReference type="AlphaFoldDB" id="A0A1H2Y1P7"/>
<dbReference type="Gene3D" id="3.90.550.10">
    <property type="entry name" value="Spore Coat Polysaccharide Biosynthesis Protein SpsA, Chain A"/>
    <property type="match status" value="1"/>
</dbReference>
<dbReference type="PANTHER" id="PTHR43179:SF12">
    <property type="entry name" value="GALACTOFURANOSYLTRANSFERASE GLFT2"/>
    <property type="match status" value="1"/>
</dbReference>
<dbReference type="STRING" id="985054.SAMN05444358_102134"/>
<dbReference type="InterPro" id="IPR029044">
    <property type="entry name" value="Nucleotide-diphossugar_trans"/>
</dbReference>
<dbReference type="RefSeq" id="WP_074736664.1">
    <property type="nucleotide sequence ID" value="NZ_FNNP01000002.1"/>
</dbReference>
<dbReference type="PANTHER" id="PTHR43179">
    <property type="entry name" value="RHAMNOSYLTRANSFERASE WBBL"/>
    <property type="match status" value="1"/>
</dbReference>
<reference evidence="8" key="1">
    <citation type="submission" date="2016-10" db="EMBL/GenBank/DDBJ databases">
        <authorList>
            <person name="Varghese N."/>
            <person name="Submissions S."/>
        </authorList>
    </citation>
    <scope>NUCLEOTIDE SEQUENCE [LARGE SCALE GENOMIC DNA]</scope>
    <source>
        <strain evidence="8">DSM 27839</strain>
    </source>
</reference>
<evidence type="ECO:0000259" key="5">
    <source>
        <dbReference type="Pfam" id="PF00535"/>
    </source>
</evidence>
<evidence type="ECO:0000256" key="2">
    <source>
        <dbReference type="ARBA" id="ARBA00022676"/>
    </source>
</evidence>
<name>A0A1H2Y1P7_9RHOB</name>
<dbReference type="Pfam" id="PF02709">
    <property type="entry name" value="Glyco_transf_7C"/>
    <property type="match status" value="1"/>
</dbReference>
<protein>
    <submittedName>
        <fullName evidence="7">Glycosyltransferase, GT2 family</fullName>
    </submittedName>
</protein>
<evidence type="ECO:0000256" key="3">
    <source>
        <dbReference type="ARBA" id="ARBA00022679"/>
    </source>
</evidence>
<accession>A0A1H2Y1P7</accession>
<comment type="similarity">
    <text evidence="1">Belongs to the glycosyltransferase 2 family.</text>
</comment>
<keyword evidence="4" id="KW-0812">Transmembrane</keyword>
<gene>
    <name evidence="7" type="ORF">SAMN05444358_102134</name>
</gene>
<keyword evidence="4" id="KW-1133">Transmembrane helix</keyword>
<feature type="domain" description="Glycosyltransferase 2-like" evidence="5">
    <location>
        <begin position="9"/>
        <end position="123"/>
    </location>
</feature>
<evidence type="ECO:0000259" key="6">
    <source>
        <dbReference type="Pfam" id="PF02709"/>
    </source>
</evidence>
<evidence type="ECO:0000313" key="7">
    <source>
        <dbReference type="EMBL" id="SDW99056.1"/>
    </source>
</evidence>
<keyword evidence="2" id="KW-0328">Glycosyltransferase</keyword>
<dbReference type="EMBL" id="FNNP01000002">
    <property type="protein sequence ID" value="SDW99056.1"/>
    <property type="molecule type" value="Genomic_DNA"/>
</dbReference>
<dbReference type="OrthoDB" id="8416156at2"/>
<keyword evidence="3 7" id="KW-0808">Transferase</keyword>
<feature type="transmembrane region" description="Helical" evidence="4">
    <location>
        <begin position="290"/>
        <end position="310"/>
    </location>
</feature>
<dbReference type="GO" id="GO:0016757">
    <property type="term" value="F:glycosyltransferase activity"/>
    <property type="evidence" value="ECO:0007669"/>
    <property type="project" value="UniProtKB-KW"/>
</dbReference>
<keyword evidence="4" id="KW-0472">Membrane</keyword>
<feature type="domain" description="Galactosyltransferase C-terminal" evidence="6">
    <location>
        <begin position="148"/>
        <end position="205"/>
    </location>
</feature>
<evidence type="ECO:0000256" key="4">
    <source>
        <dbReference type="SAM" id="Phobius"/>
    </source>
</evidence>
<dbReference type="SUPFAM" id="SSF53448">
    <property type="entry name" value="Nucleotide-diphospho-sugar transferases"/>
    <property type="match status" value="1"/>
</dbReference>
<dbReference type="Pfam" id="PF00535">
    <property type="entry name" value="Glycos_transf_2"/>
    <property type="match status" value="1"/>
</dbReference>
<feature type="transmembrane region" description="Helical" evidence="4">
    <location>
        <begin position="240"/>
        <end position="270"/>
    </location>
</feature>
<keyword evidence="8" id="KW-1185">Reference proteome</keyword>
<dbReference type="Proteomes" id="UP000183400">
    <property type="component" value="Unassembled WGS sequence"/>
</dbReference>
<sequence length="326" mass="36809">MSARADTGIVVIGRNEGDRLVNCLKSLTSEVELVVYVDSGSTDSSVDHAEELGVKCVCLGDDLPFTAARARNAGFEFILSQPNSPKFVQFVDGDCLLESGYIEKATATLSDEPELALVTGWRAEINPKASIFNEMCDYEWHRPSGDIMACGGDMMVRSSAFEEVSGFNPAVIAAEDDEFCVRLRKAGWRLRRLPIAMTLHDANMFEFNQWWSRATRTGHGFEQVNNIHPDYFVRERRRTWIYGAVLPALGILGILIFLPLFFLVVLIYGYSFFRTMRGLTISGVPKSRAMRYAFFFLLSKFPNLIGALTYRWRKLKGSDMLIIEYK</sequence>